<keyword evidence="10" id="KW-1185">Reference proteome</keyword>
<proteinExistence type="inferred from homology"/>
<dbReference type="EMBL" id="BAAAPZ010000012">
    <property type="protein sequence ID" value="GAA2101898.1"/>
    <property type="molecule type" value="Genomic_DNA"/>
</dbReference>
<feature type="domain" description="Acyl-CoA dehydrogenase/oxidase C-terminal" evidence="6">
    <location>
        <begin position="236"/>
        <end position="323"/>
    </location>
</feature>
<dbReference type="PROSITE" id="PS00073">
    <property type="entry name" value="ACYL_COA_DH_2"/>
    <property type="match status" value="1"/>
</dbReference>
<evidence type="ECO:0000259" key="7">
    <source>
        <dbReference type="Pfam" id="PF02770"/>
    </source>
</evidence>
<comment type="similarity">
    <text evidence="2 5">Belongs to the acyl-CoA dehydrogenase family.</text>
</comment>
<evidence type="ECO:0000259" key="8">
    <source>
        <dbReference type="Pfam" id="PF02771"/>
    </source>
</evidence>
<dbReference type="SUPFAM" id="SSF56645">
    <property type="entry name" value="Acyl-CoA dehydrogenase NM domain-like"/>
    <property type="match status" value="1"/>
</dbReference>
<dbReference type="Gene3D" id="1.10.540.10">
    <property type="entry name" value="Acyl-CoA dehydrogenase/oxidase, N-terminal domain"/>
    <property type="match status" value="1"/>
</dbReference>
<dbReference type="Pfam" id="PF02770">
    <property type="entry name" value="Acyl-CoA_dh_M"/>
    <property type="match status" value="1"/>
</dbReference>
<dbReference type="Gene3D" id="2.40.110.10">
    <property type="entry name" value="Butyryl-CoA Dehydrogenase, subunit A, domain 2"/>
    <property type="match status" value="1"/>
</dbReference>
<evidence type="ECO:0000313" key="9">
    <source>
        <dbReference type="EMBL" id="GAA2101898.1"/>
    </source>
</evidence>
<evidence type="ECO:0000256" key="2">
    <source>
        <dbReference type="ARBA" id="ARBA00009347"/>
    </source>
</evidence>
<keyword evidence="3 5" id="KW-0285">Flavoprotein</keyword>
<reference evidence="9 10" key="1">
    <citation type="journal article" date="2019" name="Int. J. Syst. Evol. Microbiol.">
        <title>The Global Catalogue of Microorganisms (GCM) 10K type strain sequencing project: providing services to taxonomists for standard genome sequencing and annotation.</title>
        <authorList>
            <consortium name="The Broad Institute Genomics Platform"/>
            <consortium name="The Broad Institute Genome Sequencing Center for Infectious Disease"/>
            <person name="Wu L."/>
            <person name="Ma J."/>
        </authorList>
    </citation>
    <scope>NUCLEOTIDE SEQUENCE [LARGE SCALE GENOMIC DNA]</scope>
    <source>
        <strain evidence="9 10">JCM 15900</strain>
    </source>
</reference>
<dbReference type="PANTHER" id="PTHR43884:SF12">
    <property type="entry name" value="ISOVALERYL-COA DEHYDROGENASE, MITOCHONDRIAL-RELATED"/>
    <property type="match status" value="1"/>
</dbReference>
<dbReference type="InterPro" id="IPR037069">
    <property type="entry name" value="AcylCoA_DH/ox_N_sf"/>
</dbReference>
<dbReference type="Gene3D" id="1.20.140.10">
    <property type="entry name" value="Butyryl-CoA Dehydrogenase, subunit A, domain 3"/>
    <property type="match status" value="1"/>
</dbReference>
<dbReference type="SUPFAM" id="SSF47203">
    <property type="entry name" value="Acyl-CoA dehydrogenase C-terminal domain-like"/>
    <property type="match status" value="1"/>
</dbReference>
<dbReference type="RefSeq" id="WP_344337592.1">
    <property type="nucleotide sequence ID" value="NZ_BAAAPZ010000012.1"/>
</dbReference>
<comment type="cofactor">
    <cofactor evidence="1 5">
        <name>FAD</name>
        <dbReference type="ChEBI" id="CHEBI:57692"/>
    </cofactor>
</comment>
<evidence type="ECO:0000256" key="4">
    <source>
        <dbReference type="ARBA" id="ARBA00022827"/>
    </source>
</evidence>
<keyword evidence="4 5" id="KW-0274">FAD</keyword>
<evidence type="ECO:0000256" key="3">
    <source>
        <dbReference type="ARBA" id="ARBA00022630"/>
    </source>
</evidence>
<evidence type="ECO:0000313" key="10">
    <source>
        <dbReference type="Proteomes" id="UP001500984"/>
    </source>
</evidence>
<feature type="domain" description="Acyl-CoA dehydrogenase/oxidase N-terminal" evidence="8">
    <location>
        <begin position="13"/>
        <end position="124"/>
    </location>
</feature>
<dbReference type="InterPro" id="IPR036250">
    <property type="entry name" value="AcylCo_DH-like_C"/>
</dbReference>
<dbReference type="PROSITE" id="PS00072">
    <property type="entry name" value="ACYL_COA_DH_1"/>
    <property type="match status" value="1"/>
</dbReference>
<feature type="domain" description="Acyl-CoA dehydrogenase/oxidase C-terminal" evidence="6">
    <location>
        <begin position="336"/>
        <end position="414"/>
    </location>
</feature>
<comment type="caution">
    <text evidence="9">The sequence shown here is derived from an EMBL/GenBank/DDBJ whole genome shotgun (WGS) entry which is preliminary data.</text>
</comment>
<sequence>MTHTYTHELAGDEEIAALAETTAGFVRTHVLPHQDEWEEAGELPRSLHEQAGALGLLGAAYPEEVGGGGGGVRASVAVTEAAHQAGMSGGTFASLFTSGISLPHLVQAGTPELIDAYVRPTLEGKLIGSLALTEPGGGSDVGGLRTRAERDGDHYVLTGEKTFITSGVRADFVVTAARTGGRGSKGVSLIVVPTDTPGFTVAKRLRKMGWHASDTAELHYDGVRVPVSLRVGEENVGFAYISQAFVSERLGLAAQAYGGAQRALDLALQWCRDRVTFGQPLITRDTVVSTLAEMTRRIDTARVYTREVARRWDTAAQNRARAASGGAGMGGTEAGAELLSAGQGDELDLVAAACFAKNTAVEAAEWTVSQAVQLFGGMGYMAESEVERIYRDTRILGIGGGTTEILTTLAAKRLGYTG</sequence>
<dbReference type="InterPro" id="IPR006089">
    <property type="entry name" value="Acyl-CoA_DH_CS"/>
</dbReference>
<evidence type="ECO:0000259" key="6">
    <source>
        <dbReference type="Pfam" id="PF00441"/>
    </source>
</evidence>
<dbReference type="InterPro" id="IPR009100">
    <property type="entry name" value="AcylCoA_DH/oxidase_NM_dom_sf"/>
</dbReference>
<dbReference type="Proteomes" id="UP001500984">
    <property type="component" value="Unassembled WGS sequence"/>
</dbReference>
<organism evidence="9 10">
    <name type="scientific">Brevibacterium salitolerans</name>
    <dbReference type="NCBI Taxonomy" id="1403566"/>
    <lineage>
        <taxon>Bacteria</taxon>
        <taxon>Bacillati</taxon>
        <taxon>Actinomycetota</taxon>
        <taxon>Actinomycetes</taxon>
        <taxon>Micrococcales</taxon>
        <taxon>Brevibacteriaceae</taxon>
        <taxon>Brevibacterium</taxon>
    </lineage>
</organism>
<dbReference type="Pfam" id="PF00441">
    <property type="entry name" value="Acyl-CoA_dh_1"/>
    <property type="match status" value="2"/>
</dbReference>
<gene>
    <name evidence="9" type="ORF">GCM10009823_24960</name>
</gene>
<accession>A0ABN2X1I5</accession>
<evidence type="ECO:0000256" key="5">
    <source>
        <dbReference type="RuleBase" id="RU362125"/>
    </source>
</evidence>
<feature type="domain" description="Acyl-CoA oxidase/dehydrogenase middle" evidence="7">
    <location>
        <begin position="130"/>
        <end position="223"/>
    </location>
</feature>
<dbReference type="InterPro" id="IPR009075">
    <property type="entry name" value="AcylCo_DH/oxidase_C"/>
</dbReference>
<dbReference type="InterPro" id="IPR006091">
    <property type="entry name" value="Acyl-CoA_Oxase/DH_mid-dom"/>
</dbReference>
<dbReference type="PANTHER" id="PTHR43884">
    <property type="entry name" value="ACYL-COA DEHYDROGENASE"/>
    <property type="match status" value="1"/>
</dbReference>
<dbReference type="InterPro" id="IPR046373">
    <property type="entry name" value="Acyl-CoA_Oxase/DH_mid-dom_sf"/>
</dbReference>
<evidence type="ECO:0000256" key="1">
    <source>
        <dbReference type="ARBA" id="ARBA00001974"/>
    </source>
</evidence>
<dbReference type="Pfam" id="PF02771">
    <property type="entry name" value="Acyl-CoA_dh_N"/>
    <property type="match status" value="1"/>
</dbReference>
<keyword evidence="5" id="KW-0560">Oxidoreductase</keyword>
<protein>
    <submittedName>
        <fullName evidence="9">Acyl-CoA dehydrogenase family protein</fullName>
    </submittedName>
</protein>
<dbReference type="InterPro" id="IPR013786">
    <property type="entry name" value="AcylCoA_DH/ox_N"/>
</dbReference>
<name>A0ABN2X1I5_9MICO</name>